<proteinExistence type="predicted"/>
<organism evidence="2 3">
    <name type="scientific">Cochliobolus carbonum (strain 26-R-13)</name>
    <name type="common">Maize leaf spot fungus</name>
    <name type="synonym">Bipolaris zeicola</name>
    <dbReference type="NCBI Taxonomy" id="930089"/>
    <lineage>
        <taxon>Eukaryota</taxon>
        <taxon>Fungi</taxon>
        <taxon>Dikarya</taxon>
        <taxon>Ascomycota</taxon>
        <taxon>Pezizomycotina</taxon>
        <taxon>Dothideomycetes</taxon>
        <taxon>Pleosporomycetidae</taxon>
        <taxon>Pleosporales</taxon>
        <taxon>Pleosporineae</taxon>
        <taxon>Pleosporaceae</taxon>
        <taxon>Bipolaris</taxon>
    </lineage>
</organism>
<protein>
    <submittedName>
        <fullName evidence="2">Uncharacterized protein</fullName>
    </submittedName>
</protein>
<accession>W6YMS3</accession>
<keyword evidence="3" id="KW-1185">Reference proteome</keyword>
<gene>
    <name evidence="2" type="ORF">COCCADRAFT_33959</name>
</gene>
<dbReference type="Proteomes" id="UP000053841">
    <property type="component" value="Unassembled WGS sequence"/>
</dbReference>
<dbReference type="RefSeq" id="XP_007708942.1">
    <property type="nucleotide sequence ID" value="XM_007710752.1"/>
</dbReference>
<dbReference type="AlphaFoldDB" id="W6YMS3"/>
<dbReference type="GeneID" id="19147641"/>
<dbReference type="KEGG" id="bze:COCCADRAFT_33959"/>
<name>W6YMS3_COCC2</name>
<sequence length="127" mass="13581">MDAPTIAAALAGQKHVGFFPGPSDSVSAGPPCAHGVPGQAQSYTGTGPLYGTVSSRHIAHTRNSAIPSHRLGTNQPWHREAWFEYADKKPKKHKRSCLLQPMTSACAPCHAFLPSRADCDHSCSHPE</sequence>
<feature type="region of interest" description="Disordered" evidence="1">
    <location>
        <begin position="26"/>
        <end position="47"/>
    </location>
</feature>
<evidence type="ECO:0000256" key="1">
    <source>
        <dbReference type="SAM" id="MobiDB-lite"/>
    </source>
</evidence>
<dbReference type="OrthoDB" id="10371421at2759"/>
<dbReference type="EMBL" id="KI964558">
    <property type="protein sequence ID" value="EUC36794.1"/>
    <property type="molecule type" value="Genomic_DNA"/>
</dbReference>
<reference evidence="2 3" key="1">
    <citation type="journal article" date="2013" name="PLoS Genet.">
        <title>Comparative genome structure, secondary metabolite, and effector coding capacity across Cochliobolus pathogens.</title>
        <authorList>
            <person name="Condon B.J."/>
            <person name="Leng Y."/>
            <person name="Wu D."/>
            <person name="Bushley K.E."/>
            <person name="Ohm R.A."/>
            <person name="Otillar R."/>
            <person name="Martin J."/>
            <person name="Schackwitz W."/>
            <person name="Grimwood J."/>
            <person name="MohdZainudin N."/>
            <person name="Xue C."/>
            <person name="Wang R."/>
            <person name="Manning V.A."/>
            <person name="Dhillon B."/>
            <person name="Tu Z.J."/>
            <person name="Steffenson B.J."/>
            <person name="Salamov A."/>
            <person name="Sun H."/>
            <person name="Lowry S."/>
            <person name="LaButti K."/>
            <person name="Han J."/>
            <person name="Copeland A."/>
            <person name="Lindquist E."/>
            <person name="Barry K."/>
            <person name="Schmutz J."/>
            <person name="Baker S.E."/>
            <person name="Ciuffetti L.M."/>
            <person name="Grigoriev I.V."/>
            <person name="Zhong S."/>
            <person name="Turgeon B.G."/>
        </authorList>
    </citation>
    <scope>NUCLEOTIDE SEQUENCE [LARGE SCALE GENOMIC DNA]</scope>
    <source>
        <strain evidence="2 3">26-R-13</strain>
    </source>
</reference>
<dbReference type="HOGENOM" id="CLU_1970156_0_0_1"/>
<evidence type="ECO:0000313" key="2">
    <source>
        <dbReference type="EMBL" id="EUC36794.1"/>
    </source>
</evidence>
<evidence type="ECO:0000313" key="3">
    <source>
        <dbReference type="Proteomes" id="UP000053841"/>
    </source>
</evidence>